<keyword evidence="8" id="KW-1185">Reference proteome</keyword>
<gene>
    <name evidence="7" type="ORF">APZ18_13245</name>
</gene>
<evidence type="ECO:0000256" key="2">
    <source>
        <dbReference type="ARBA" id="ARBA00022553"/>
    </source>
</evidence>
<feature type="modified residue" description="4-aspartylphosphate" evidence="5">
    <location>
        <position position="55"/>
    </location>
</feature>
<organism evidence="7 8">
    <name type="scientific">Butyribacter intestini</name>
    <dbReference type="NCBI Taxonomy" id="1703332"/>
    <lineage>
        <taxon>Bacteria</taxon>
        <taxon>Bacillati</taxon>
        <taxon>Bacillota</taxon>
        <taxon>Clostridia</taxon>
        <taxon>Lachnospirales</taxon>
        <taxon>Lachnospiraceae</taxon>
        <taxon>Butyribacter</taxon>
    </lineage>
</organism>
<comment type="caution">
    <text evidence="7">The sequence shown here is derived from an EMBL/GenBank/DDBJ whole genome shotgun (WGS) entry which is preliminary data.</text>
</comment>
<keyword evidence="2 5" id="KW-0597">Phosphoprotein</keyword>
<dbReference type="InterPro" id="IPR011006">
    <property type="entry name" value="CheY-like_superfamily"/>
</dbReference>
<dbReference type="InterPro" id="IPR050595">
    <property type="entry name" value="Bact_response_regulator"/>
</dbReference>
<accession>A0AAW3JMK9</accession>
<dbReference type="EMBL" id="LLKB01000006">
    <property type="protein sequence ID" value="KQC84272.1"/>
    <property type="molecule type" value="Genomic_DNA"/>
</dbReference>
<dbReference type="AlphaFoldDB" id="A0AAW3JMK9"/>
<sequence length="135" mass="15091">MDKTTIIVVDDSPFASKQIKDLVEENGYEVIGYAKSGEEGIKMYEKLHPDIVILDIIMPGIDGIETAEILFKSDPSATILMLSSLCDTGTLEEVRAIGVKYLIPKPWEDDVLLATLELLKKHREESQQENNNKQA</sequence>
<comment type="function">
    <text evidence="4">May play the central regulatory role in sporulation. It may be an element of the effector pathway responsible for the activation of sporulation genes in response to nutritional stress. Spo0A may act in concert with spo0H (a sigma factor) to control the expression of some genes that are critical to the sporulation process.</text>
</comment>
<evidence type="ECO:0000259" key="6">
    <source>
        <dbReference type="PROSITE" id="PS50110"/>
    </source>
</evidence>
<dbReference type="RefSeq" id="WP_055945767.1">
    <property type="nucleotide sequence ID" value="NZ_DBGDCA010000433.1"/>
</dbReference>
<dbReference type="Gene3D" id="3.40.50.2300">
    <property type="match status" value="1"/>
</dbReference>
<evidence type="ECO:0000256" key="4">
    <source>
        <dbReference type="ARBA" id="ARBA00024867"/>
    </source>
</evidence>
<dbReference type="SMART" id="SM00448">
    <property type="entry name" value="REC"/>
    <property type="match status" value="1"/>
</dbReference>
<evidence type="ECO:0000313" key="8">
    <source>
        <dbReference type="Proteomes" id="UP000050833"/>
    </source>
</evidence>
<evidence type="ECO:0000313" key="7">
    <source>
        <dbReference type="EMBL" id="KQC84272.1"/>
    </source>
</evidence>
<evidence type="ECO:0000256" key="1">
    <source>
        <dbReference type="ARBA" id="ARBA00018672"/>
    </source>
</evidence>
<dbReference type="SUPFAM" id="SSF52172">
    <property type="entry name" value="CheY-like"/>
    <property type="match status" value="1"/>
</dbReference>
<name>A0AAW3JMK9_9FIRM</name>
<dbReference type="Proteomes" id="UP000050833">
    <property type="component" value="Unassembled WGS sequence"/>
</dbReference>
<dbReference type="GO" id="GO:0000160">
    <property type="term" value="P:phosphorelay signal transduction system"/>
    <property type="evidence" value="ECO:0007669"/>
    <property type="project" value="UniProtKB-KW"/>
</dbReference>
<protein>
    <recommendedName>
        <fullName evidence="1">Stage 0 sporulation protein A homolog</fullName>
    </recommendedName>
</protein>
<dbReference type="PROSITE" id="PS50110">
    <property type="entry name" value="RESPONSE_REGULATORY"/>
    <property type="match status" value="1"/>
</dbReference>
<dbReference type="InterPro" id="IPR001789">
    <property type="entry name" value="Sig_transdc_resp-reg_receiver"/>
</dbReference>
<evidence type="ECO:0000256" key="5">
    <source>
        <dbReference type="PROSITE-ProRule" id="PRU00169"/>
    </source>
</evidence>
<feature type="domain" description="Response regulatory" evidence="6">
    <location>
        <begin position="5"/>
        <end position="120"/>
    </location>
</feature>
<dbReference type="PANTHER" id="PTHR44591:SF14">
    <property type="entry name" value="PROTEIN PILG"/>
    <property type="match status" value="1"/>
</dbReference>
<reference evidence="7 8" key="1">
    <citation type="submission" date="2015-10" db="EMBL/GenBank/DDBJ databases">
        <title>Butyribacter intestini gen. nov., sp. nov., a butyric acid-producing bacterium of the family Lachnospiraceae isolated from the human faeces.</title>
        <authorList>
            <person name="Zou Y."/>
            <person name="Xue W."/>
            <person name="Luo G."/>
            <person name="Lv M."/>
        </authorList>
    </citation>
    <scope>NUCLEOTIDE SEQUENCE [LARGE SCALE GENOMIC DNA]</scope>
    <source>
        <strain evidence="7 8">TF01-11</strain>
    </source>
</reference>
<dbReference type="Pfam" id="PF00072">
    <property type="entry name" value="Response_reg"/>
    <property type="match status" value="1"/>
</dbReference>
<keyword evidence="3" id="KW-0902">Two-component regulatory system</keyword>
<dbReference type="PANTHER" id="PTHR44591">
    <property type="entry name" value="STRESS RESPONSE REGULATOR PROTEIN 1"/>
    <property type="match status" value="1"/>
</dbReference>
<proteinExistence type="predicted"/>
<evidence type="ECO:0000256" key="3">
    <source>
        <dbReference type="ARBA" id="ARBA00023012"/>
    </source>
</evidence>